<dbReference type="SUPFAM" id="SSF51306">
    <property type="entry name" value="LexA/Signal peptidase"/>
    <property type="match status" value="1"/>
</dbReference>
<dbReference type="SUPFAM" id="SSF47413">
    <property type="entry name" value="lambda repressor-like DNA-binding domains"/>
    <property type="match status" value="1"/>
</dbReference>
<dbReference type="RefSeq" id="WP_121840635.1">
    <property type="nucleotide sequence ID" value="NZ_ML014854.1"/>
</dbReference>
<dbReference type="Gene3D" id="1.10.260.40">
    <property type="entry name" value="lambda repressor-like DNA-binding domains"/>
    <property type="match status" value="1"/>
</dbReference>
<proteinExistence type="predicted"/>
<evidence type="ECO:0000256" key="2">
    <source>
        <dbReference type="ARBA" id="ARBA00023125"/>
    </source>
</evidence>
<keyword evidence="3" id="KW-0804">Transcription</keyword>
<dbReference type="OrthoDB" id="9791537at2"/>
<dbReference type="EMBL" id="QZEI01000105">
    <property type="protein sequence ID" value="RLV58031.1"/>
    <property type="molecule type" value="Genomic_DNA"/>
</dbReference>
<dbReference type="PROSITE" id="PS50943">
    <property type="entry name" value="HTH_CROC1"/>
    <property type="match status" value="1"/>
</dbReference>
<sequence>MNTVAERLDYLLKHVRVTQVELAKRLNVNQQAISRVCTGYTKNSKLILPICQELGANPTWVLSGEGEPFIQRHSKRHTIELPMITWAQALDWESVANSLETSDFSEYWAVSAKVVSENSYVLRVRGDAMESHGTRNVPEGAVIVVEPTSEYQSGDLVIAKLSNAKEAVFKQILVEGNQVYLKSFNSQYPLIPFDDGAEVVGVVKQAVMQFC</sequence>
<keyword evidence="1" id="KW-0805">Transcription regulation</keyword>
<keyword evidence="6" id="KW-1185">Reference proteome</keyword>
<dbReference type="PANTHER" id="PTHR40661:SF3">
    <property type="entry name" value="FELS-1 PROPHAGE TRANSCRIPTIONAL REGULATOR"/>
    <property type="match status" value="1"/>
</dbReference>
<accession>A0A3L8PRK6</accession>
<evidence type="ECO:0000313" key="5">
    <source>
        <dbReference type="EMBL" id="RLV58031.1"/>
    </source>
</evidence>
<dbReference type="Proteomes" id="UP000281474">
    <property type="component" value="Unassembled WGS sequence"/>
</dbReference>
<dbReference type="CDD" id="cd06529">
    <property type="entry name" value="S24_LexA-like"/>
    <property type="match status" value="1"/>
</dbReference>
<dbReference type="Pfam" id="PF00717">
    <property type="entry name" value="Peptidase_S24"/>
    <property type="match status" value="1"/>
</dbReference>
<comment type="caution">
    <text evidence="5">The sequence shown here is derived from an EMBL/GenBank/DDBJ whole genome shotgun (WGS) entry which is preliminary data.</text>
</comment>
<evidence type="ECO:0000313" key="6">
    <source>
        <dbReference type="Proteomes" id="UP000281474"/>
    </source>
</evidence>
<organism evidence="5 6">
    <name type="scientific">Parashewanella curva</name>
    <dbReference type="NCBI Taxonomy" id="2338552"/>
    <lineage>
        <taxon>Bacteria</taxon>
        <taxon>Pseudomonadati</taxon>
        <taxon>Pseudomonadota</taxon>
        <taxon>Gammaproteobacteria</taxon>
        <taxon>Alteromonadales</taxon>
        <taxon>Shewanellaceae</taxon>
        <taxon>Parashewanella</taxon>
    </lineage>
</organism>
<protein>
    <submittedName>
        <fullName evidence="5">XRE family transcriptional regulator</fullName>
    </submittedName>
</protein>
<dbReference type="AlphaFoldDB" id="A0A3L8PRK6"/>
<evidence type="ECO:0000256" key="1">
    <source>
        <dbReference type="ARBA" id="ARBA00023015"/>
    </source>
</evidence>
<dbReference type="CDD" id="cd00093">
    <property type="entry name" value="HTH_XRE"/>
    <property type="match status" value="1"/>
</dbReference>
<dbReference type="InterPro" id="IPR036286">
    <property type="entry name" value="LexA/Signal_pep-like_sf"/>
</dbReference>
<feature type="domain" description="HTH cro/C1-type" evidence="4">
    <location>
        <begin position="18"/>
        <end position="61"/>
    </location>
</feature>
<evidence type="ECO:0000256" key="3">
    <source>
        <dbReference type="ARBA" id="ARBA00023163"/>
    </source>
</evidence>
<dbReference type="PANTHER" id="PTHR40661">
    <property type="match status" value="1"/>
</dbReference>
<dbReference type="InterPro" id="IPR039418">
    <property type="entry name" value="LexA-like"/>
</dbReference>
<dbReference type="InterPro" id="IPR001387">
    <property type="entry name" value="Cro/C1-type_HTH"/>
</dbReference>
<dbReference type="InterPro" id="IPR015927">
    <property type="entry name" value="Peptidase_S24_S26A/B/C"/>
</dbReference>
<gene>
    <name evidence="5" type="ORF">D5018_19380</name>
</gene>
<keyword evidence="2" id="KW-0238">DNA-binding</keyword>
<reference evidence="5 6" key="1">
    <citation type="submission" date="2018-09" db="EMBL/GenBank/DDBJ databases">
        <title>Phylogeny of the Shewanellaceae, and recommendation for two new genera, Pseudoshewanella and Parashewanella.</title>
        <authorList>
            <person name="Wang G."/>
        </authorList>
    </citation>
    <scope>NUCLEOTIDE SEQUENCE [LARGE SCALE GENOMIC DNA]</scope>
    <source>
        <strain evidence="5 6">C51</strain>
    </source>
</reference>
<name>A0A3L8PRK6_9GAMM</name>
<dbReference type="Gene3D" id="2.10.109.10">
    <property type="entry name" value="Umud Fragment, subunit A"/>
    <property type="match status" value="1"/>
</dbReference>
<evidence type="ECO:0000259" key="4">
    <source>
        <dbReference type="PROSITE" id="PS50943"/>
    </source>
</evidence>
<dbReference type="InterPro" id="IPR010982">
    <property type="entry name" value="Lambda_DNA-bd_dom_sf"/>
</dbReference>
<dbReference type="GO" id="GO:0003677">
    <property type="term" value="F:DNA binding"/>
    <property type="evidence" value="ECO:0007669"/>
    <property type="project" value="UniProtKB-KW"/>
</dbReference>
<dbReference type="SMART" id="SM00530">
    <property type="entry name" value="HTH_XRE"/>
    <property type="match status" value="1"/>
</dbReference>